<dbReference type="Pfam" id="PF00551">
    <property type="entry name" value="Formyl_trans_N"/>
    <property type="match status" value="1"/>
</dbReference>
<dbReference type="EMBL" id="BAABGZ010000082">
    <property type="protein sequence ID" value="GAA4370455.1"/>
    <property type="molecule type" value="Genomic_DNA"/>
</dbReference>
<evidence type="ECO:0000256" key="4">
    <source>
        <dbReference type="ARBA" id="ARBA00022755"/>
    </source>
</evidence>
<dbReference type="PANTHER" id="PTHR43369:SF2">
    <property type="entry name" value="PHOSPHORIBOSYLGLYCINAMIDE FORMYLTRANSFERASE"/>
    <property type="match status" value="1"/>
</dbReference>
<dbReference type="InterPro" id="IPR002376">
    <property type="entry name" value="Formyl_transf_N"/>
</dbReference>
<dbReference type="InterPro" id="IPR036477">
    <property type="entry name" value="Formyl_transf_N_sf"/>
</dbReference>
<evidence type="ECO:0000313" key="6">
    <source>
        <dbReference type="EMBL" id="GAA4370455.1"/>
    </source>
</evidence>
<evidence type="ECO:0000259" key="5">
    <source>
        <dbReference type="Pfam" id="PF00551"/>
    </source>
</evidence>
<evidence type="ECO:0000313" key="7">
    <source>
        <dbReference type="Proteomes" id="UP001501153"/>
    </source>
</evidence>
<evidence type="ECO:0000256" key="2">
    <source>
        <dbReference type="ARBA" id="ARBA00012254"/>
    </source>
</evidence>
<keyword evidence="7" id="KW-1185">Reference proteome</keyword>
<dbReference type="Gene3D" id="3.40.50.170">
    <property type="entry name" value="Formyl transferase, N-terminal domain"/>
    <property type="match status" value="1"/>
</dbReference>
<dbReference type="PANTHER" id="PTHR43369">
    <property type="entry name" value="PHOSPHORIBOSYLGLYCINAMIDE FORMYLTRANSFERASE"/>
    <property type="match status" value="1"/>
</dbReference>
<sequence>MSAAPEFAGKKIVMLAGPGESTDILFHALDAEFGVHRIIVETPVGQKQLLKRRAEKLGWATVMGQIAFKLLVAAPLGRSSRPRLQSLKQAHGLNDGALPEDRTIRVPSVNDPACIATLQALNPDVVVVNGTRIIAKRVLTSLSCPFINTHAGITPLYRGVHGGYWALANDDAANCGVSVHLVDAGIDTGGIIAQARIQPEPEDNFTTYPLLQLIAGLPLLKDAIRAALAGTITLQPAPEGSSRLWSHPTLAEYRANRRRNGTR</sequence>
<keyword evidence="4" id="KW-0658">Purine biosynthesis</keyword>
<proteinExistence type="predicted"/>
<accession>A0ABP8IT85</accession>
<name>A0ABP8IT85_9BACT</name>
<evidence type="ECO:0000256" key="3">
    <source>
        <dbReference type="ARBA" id="ARBA00022679"/>
    </source>
</evidence>
<dbReference type="Proteomes" id="UP001501153">
    <property type="component" value="Unassembled WGS sequence"/>
</dbReference>
<dbReference type="EC" id="2.1.2.2" evidence="2"/>
<dbReference type="GO" id="GO:0016740">
    <property type="term" value="F:transferase activity"/>
    <property type="evidence" value="ECO:0007669"/>
    <property type="project" value="UniProtKB-KW"/>
</dbReference>
<comment type="caution">
    <text evidence="6">The sequence shown here is derived from an EMBL/GenBank/DDBJ whole genome shotgun (WGS) entry which is preliminary data.</text>
</comment>
<protein>
    <recommendedName>
        <fullName evidence="2">phosphoribosylglycinamide formyltransferase 1</fullName>
        <ecNumber evidence="2">2.1.2.2</ecNumber>
    </recommendedName>
</protein>
<organism evidence="6 7">
    <name type="scientific">Hymenobacter saemangeumensis</name>
    <dbReference type="NCBI Taxonomy" id="1084522"/>
    <lineage>
        <taxon>Bacteria</taxon>
        <taxon>Pseudomonadati</taxon>
        <taxon>Bacteroidota</taxon>
        <taxon>Cytophagia</taxon>
        <taxon>Cytophagales</taxon>
        <taxon>Hymenobacteraceae</taxon>
        <taxon>Hymenobacter</taxon>
    </lineage>
</organism>
<comment type="pathway">
    <text evidence="1">Purine metabolism; IMP biosynthesis via de novo pathway; N(2)-formyl-N(1)-(5-phospho-D-ribosyl)glycinamide from N(1)-(5-phospho-D-ribosyl)glycinamide (10-formyl THF route): step 1/1.</text>
</comment>
<keyword evidence="3 6" id="KW-0808">Transferase</keyword>
<gene>
    <name evidence="6" type="ORF">GCM10023185_44920</name>
</gene>
<dbReference type="SUPFAM" id="SSF53328">
    <property type="entry name" value="Formyltransferase"/>
    <property type="match status" value="1"/>
</dbReference>
<dbReference type="CDD" id="cd08653">
    <property type="entry name" value="FMT_core_like_3"/>
    <property type="match status" value="1"/>
</dbReference>
<evidence type="ECO:0000256" key="1">
    <source>
        <dbReference type="ARBA" id="ARBA00005054"/>
    </source>
</evidence>
<reference evidence="7" key="1">
    <citation type="journal article" date="2019" name="Int. J. Syst. Evol. Microbiol.">
        <title>The Global Catalogue of Microorganisms (GCM) 10K type strain sequencing project: providing services to taxonomists for standard genome sequencing and annotation.</title>
        <authorList>
            <consortium name="The Broad Institute Genomics Platform"/>
            <consortium name="The Broad Institute Genome Sequencing Center for Infectious Disease"/>
            <person name="Wu L."/>
            <person name="Ma J."/>
        </authorList>
    </citation>
    <scope>NUCLEOTIDE SEQUENCE [LARGE SCALE GENOMIC DNA]</scope>
    <source>
        <strain evidence="7">JCM 17923</strain>
    </source>
</reference>
<dbReference type="RefSeq" id="WP_345238413.1">
    <property type="nucleotide sequence ID" value="NZ_BAABGZ010000082.1"/>
</dbReference>
<feature type="domain" description="Formyl transferase N-terminal" evidence="5">
    <location>
        <begin position="108"/>
        <end position="206"/>
    </location>
</feature>